<protein>
    <recommendedName>
        <fullName evidence="4">ARB-07466-like C-terminal domain-containing protein</fullName>
    </recommendedName>
</protein>
<organism evidence="5 6">
    <name type="scientific">Cryptosporangium arvum DSM 44712</name>
    <dbReference type="NCBI Taxonomy" id="927661"/>
    <lineage>
        <taxon>Bacteria</taxon>
        <taxon>Bacillati</taxon>
        <taxon>Actinomycetota</taxon>
        <taxon>Actinomycetes</taxon>
        <taxon>Cryptosporangiales</taxon>
        <taxon>Cryptosporangiaceae</taxon>
        <taxon>Cryptosporangium</taxon>
    </lineage>
</organism>
<feature type="region of interest" description="Disordered" evidence="2">
    <location>
        <begin position="181"/>
        <end position="214"/>
    </location>
</feature>
<accession>A0A010ZSM1</accession>
<evidence type="ECO:0000256" key="2">
    <source>
        <dbReference type="SAM" id="MobiDB-lite"/>
    </source>
</evidence>
<dbReference type="HOGENOM" id="CLU_073856_0_0_11"/>
<reference evidence="5 6" key="1">
    <citation type="submission" date="2013-07" db="EMBL/GenBank/DDBJ databases">
        <authorList>
            <consortium name="DOE Joint Genome Institute"/>
            <person name="Eisen J."/>
            <person name="Huntemann M."/>
            <person name="Han J."/>
            <person name="Chen A."/>
            <person name="Kyrpides N."/>
            <person name="Mavromatis K."/>
            <person name="Markowitz V."/>
            <person name="Palaniappan K."/>
            <person name="Ivanova N."/>
            <person name="Schaumberg A."/>
            <person name="Pati A."/>
            <person name="Liolios K."/>
            <person name="Nordberg H.P."/>
            <person name="Cantor M.N."/>
            <person name="Hua S.X."/>
            <person name="Woyke T."/>
        </authorList>
    </citation>
    <scope>NUCLEOTIDE SEQUENCE [LARGE SCALE GENOMIC DNA]</scope>
    <source>
        <strain evidence="5 6">DSM 44712</strain>
    </source>
</reference>
<feature type="chain" id="PRO_5001458266" description="ARB-07466-like C-terminal domain-containing protein" evidence="3">
    <location>
        <begin position="34"/>
        <end position="337"/>
    </location>
</feature>
<dbReference type="Proteomes" id="UP000021053">
    <property type="component" value="Unassembled WGS sequence"/>
</dbReference>
<dbReference type="AlphaFoldDB" id="A0A010ZSM1"/>
<dbReference type="Pfam" id="PF26571">
    <property type="entry name" value="VldE"/>
    <property type="match status" value="1"/>
</dbReference>
<name>A0A010ZSM1_9ACTN</name>
<dbReference type="Gene3D" id="6.10.250.3150">
    <property type="match status" value="1"/>
</dbReference>
<evidence type="ECO:0000256" key="1">
    <source>
        <dbReference type="SAM" id="Coils"/>
    </source>
</evidence>
<sequence length="337" mass="35826">MTLAPRRRFLVTAVSVFAVLCALLVGLPHSASAAEDDEGGTASLRKKLDQAASGYNNAKAKVASSQKRQKSLVSQIAATEKRLTALTSEAQLLGAEAYKGGMPDPLTVLANSGSAGELVERAGYMETISRKTNGTLTELRSTQKKLKAQREQVDKELKLQRQQEKTMAKRRADAEQALVEAGGGDSSAGFLSGTSAAAKPAPRNSDGSWPGESCSIDDPTSGGCLTPRMLHTYNEARSDGFTHYTHCFRQASFGEHPKGRACDFAADSGGFGGVASGDSKAYGDRLAAWGVDNADRLGVLYVIWFRQIWLPGSGWKSYSGDGTPSGDHTNHVHISVQ</sequence>
<feature type="coiled-coil region" evidence="1">
    <location>
        <begin position="136"/>
        <end position="165"/>
    </location>
</feature>
<keyword evidence="3" id="KW-0732">Signal</keyword>
<dbReference type="InterPro" id="IPR006311">
    <property type="entry name" value="TAT_signal"/>
</dbReference>
<evidence type="ECO:0000256" key="3">
    <source>
        <dbReference type="SAM" id="SignalP"/>
    </source>
</evidence>
<keyword evidence="6" id="KW-1185">Reference proteome</keyword>
<dbReference type="PROSITE" id="PS51318">
    <property type="entry name" value="TAT"/>
    <property type="match status" value="1"/>
</dbReference>
<dbReference type="PATRIC" id="fig|927661.3.peg.1263"/>
<evidence type="ECO:0000313" key="5">
    <source>
        <dbReference type="EMBL" id="EXG80217.1"/>
    </source>
</evidence>
<feature type="domain" description="ARB-07466-like C-terminal" evidence="4">
    <location>
        <begin position="222"/>
        <end position="329"/>
    </location>
</feature>
<evidence type="ECO:0000259" key="4">
    <source>
        <dbReference type="Pfam" id="PF26571"/>
    </source>
</evidence>
<comment type="caution">
    <text evidence="5">The sequence shown here is derived from an EMBL/GenBank/DDBJ whole genome shotgun (WGS) entry which is preliminary data.</text>
</comment>
<dbReference type="EMBL" id="JFBT01000001">
    <property type="protein sequence ID" value="EXG80217.1"/>
    <property type="molecule type" value="Genomic_DNA"/>
</dbReference>
<evidence type="ECO:0000313" key="6">
    <source>
        <dbReference type="Proteomes" id="UP000021053"/>
    </source>
</evidence>
<feature type="signal peptide" evidence="3">
    <location>
        <begin position="1"/>
        <end position="33"/>
    </location>
</feature>
<dbReference type="InterPro" id="IPR058593">
    <property type="entry name" value="ARB_07466-like_C"/>
</dbReference>
<proteinExistence type="predicted"/>
<gene>
    <name evidence="5" type="ORF">CryarDRAFT_1283</name>
</gene>
<keyword evidence="1" id="KW-0175">Coiled coil</keyword>